<gene>
    <name evidence="3" type="ORF">Bca52824_069353</name>
</gene>
<feature type="region of interest" description="Disordered" evidence="1">
    <location>
        <begin position="168"/>
        <end position="187"/>
    </location>
</feature>
<keyword evidence="2" id="KW-1133">Transmembrane helix</keyword>
<evidence type="ECO:0000313" key="3">
    <source>
        <dbReference type="EMBL" id="KAG2262274.1"/>
    </source>
</evidence>
<keyword evidence="2" id="KW-0812">Transmembrane</keyword>
<dbReference type="Proteomes" id="UP000886595">
    <property type="component" value="Unassembled WGS sequence"/>
</dbReference>
<organism evidence="3 4">
    <name type="scientific">Brassica carinata</name>
    <name type="common">Ethiopian mustard</name>
    <name type="synonym">Abyssinian cabbage</name>
    <dbReference type="NCBI Taxonomy" id="52824"/>
    <lineage>
        <taxon>Eukaryota</taxon>
        <taxon>Viridiplantae</taxon>
        <taxon>Streptophyta</taxon>
        <taxon>Embryophyta</taxon>
        <taxon>Tracheophyta</taxon>
        <taxon>Spermatophyta</taxon>
        <taxon>Magnoliopsida</taxon>
        <taxon>eudicotyledons</taxon>
        <taxon>Gunneridae</taxon>
        <taxon>Pentapetalae</taxon>
        <taxon>rosids</taxon>
        <taxon>malvids</taxon>
        <taxon>Brassicales</taxon>
        <taxon>Brassicaceae</taxon>
        <taxon>Brassiceae</taxon>
        <taxon>Brassica</taxon>
    </lineage>
</organism>
<evidence type="ECO:0000256" key="2">
    <source>
        <dbReference type="SAM" id="Phobius"/>
    </source>
</evidence>
<dbReference type="OrthoDB" id="1105567at2759"/>
<dbReference type="AlphaFoldDB" id="A0A8X7U219"/>
<reference evidence="3 4" key="1">
    <citation type="submission" date="2020-02" db="EMBL/GenBank/DDBJ databases">
        <authorList>
            <person name="Ma Q."/>
            <person name="Huang Y."/>
            <person name="Song X."/>
            <person name="Pei D."/>
        </authorList>
    </citation>
    <scope>NUCLEOTIDE SEQUENCE [LARGE SCALE GENOMIC DNA]</scope>
    <source>
        <strain evidence="3">Sxm20200214</strain>
        <tissue evidence="3">Leaf</tissue>
    </source>
</reference>
<keyword evidence="4" id="KW-1185">Reference proteome</keyword>
<accession>A0A8X7U219</accession>
<keyword evidence="2" id="KW-0472">Membrane</keyword>
<comment type="caution">
    <text evidence="3">The sequence shown here is derived from an EMBL/GenBank/DDBJ whole genome shotgun (WGS) entry which is preliminary data.</text>
</comment>
<feature type="transmembrane region" description="Helical" evidence="2">
    <location>
        <begin position="21"/>
        <end position="40"/>
    </location>
</feature>
<dbReference type="EMBL" id="JAAMPC010000014">
    <property type="protein sequence ID" value="KAG2262274.1"/>
    <property type="molecule type" value="Genomic_DNA"/>
</dbReference>
<protein>
    <submittedName>
        <fullName evidence="3">Uncharacterized protein</fullName>
    </submittedName>
</protein>
<evidence type="ECO:0000313" key="4">
    <source>
        <dbReference type="Proteomes" id="UP000886595"/>
    </source>
</evidence>
<name>A0A8X7U219_BRACI</name>
<evidence type="ECO:0000256" key="1">
    <source>
        <dbReference type="SAM" id="MobiDB-lite"/>
    </source>
</evidence>
<proteinExistence type="predicted"/>
<sequence>MTLNPNLYHIYLVFVTKYEKLVIYIYIYILVAVTLGTQPLSGGIIASPPFPIVTEAPVSGGAIEVSPSLPPIGGGTEPPLSGDAIGVAPSPLPIGGGTEPPLSGGIIEFSPPPVPQGGAPFQAPLTGGVIGVVPPPQSRETPATNDIESSIVVSIRTPHVSTEGKIVFTTKNFGNEDGSNGGSGKEP</sequence>